<dbReference type="Gene3D" id="2.10.230.10">
    <property type="entry name" value="Heat shock protein DnaJ, cysteine-rich domain"/>
    <property type="match status" value="1"/>
</dbReference>
<reference evidence="8" key="1">
    <citation type="submission" date="2019-09" db="EMBL/GenBank/DDBJ databases">
        <authorList>
            <person name="Needham M D."/>
        </authorList>
    </citation>
    <scope>NUCLEOTIDE SEQUENCE</scope>
</reference>
<dbReference type="Pfam" id="PF01556">
    <property type="entry name" value="DnaJ_C"/>
    <property type="match status" value="1"/>
</dbReference>
<dbReference type="PROSITE" id="PS00636">
    <property type="entry name" value="DNAJ_1"/>
    <property type="match status" value="1"/>
</dbReference>
<dbReference type="InterPro" id="IPR012724">
    <property type="entry name" value="DnaJ"/>
</dbReference>
<dbReference type="InterPro" id="IPR036869">
    <property type="entry name" value="J_dom_sf"/>
</dbReference>
<sequence length="421" mass="47305">MVKDTKLYDVLEVKPDASNNEIKKAYRKLAMKWHPDKNKAPDAEETFKKISEAYAILSDETKRQTYDNFGMDGVKGDNMNFDPSDLFEQLFGGMGGGGFPFANMFGGGGRSRQNRGAEDIMIKKEVTLEEIYNGKEIEVTYSQISQCKYSNGTGSKSGKSTQCNVCQGRGIQVMMHQIAPGMMQQIQRPCEKCNGTGIYVEESDRCHHCRGKGLMSKEKTITIPLKNGISNGQKIEIEGKGNESRDSKQRSNVVIVIVQKDHPTFKRHGNDLHLKMELRLFQALCGFSKSVEFLDGKKLIISNDDVIEEGDVKCISEKGMSDLRTGIKGNLLIHFNIVFPKNIRSRLKKNNIELLKKILTCDKEDSLEASRDDIITKLIEKEDFGSKYELCELIDIHQNGNPDFMSDDSDNNNGAPECVQQ</sequence>
<dbReference type="Gene3D" id="2.60.260.20">
    <property type="entry name" value="Urease metallochaperone UreE, N-terminal domain"/>
    <property type="match status" value="2"/>
</dbReference>
<dbReference type="SMART" id="SM00271">
    <property type="entry name" value="DnaJ"/>
    <property type="match status" value="1"/>
</dbReference>
<keyword evidence="3" id="KW-0863">Zinc-finger</keyword>
<evidence type="ECO:0000256" key="3">
    <source>
        <dbReference type="ARBA" id="ARBA00022771"/>
    </source>
</evidence>
<dbReference type="SUPFAM" id="SSF46565">
    <property type="entry name" value="Chaperone J-domain"/>
    <property type="match status" value="1"/>
</dbReference>
<evidence type="ECO:0000256" key="2">
    <source>
        <dbReference type="ARBA" id="ARBA00022737"/>
    </source>
</evidence>
<dbReference type="GO" id="GO:0006457">
    <property type="term" value="P:protein folding"/>
    <property type="evidence" value="ECO:0007669"/>
    <property type="project" value="InterPro"/>
</dbReference>
<dbReference type="InterPro" id="IPR036410">
    <property type="entry name" value="HSP_DnaJ_Cys-rich_dom_sf"/>
</dbReference>
<dbReference type="FunFam" id="2.60.260.20:FF:000003">
    <property type="entry name" value="DnaJ subfamily A member 2"/>
    <property type="match status" value="1"/>
</dbReference>
<dbReference type="CDD" id="cd06257">
    <property type="entry name" value="DnaJ"/>
    <property type="match status" value="1"/>
</dbReference>
<keyword evidence="4" id="KW-0862">Zinc</keyword>
<dbReference type="GO" id="GO:0030544">
    <property type="term" value="F:Hsp70 protein binding"/>
    <property type="evidence" value="ECO:0007669"/>
    <property type="project" value="InterPro"/>
</dbReference>
<keyword evidence="1" id="KW-0479">Metal-binding</keyword>
<gene>
    <name evidence="8" type="ORF">CPAV1605_883</name>
</gene>
<dbReference type="FunFam" id="2.10.230.10:FF:000001">
    <property type="entry name" value="DnaJ subfamily A member 2"/>
    <property type="match status" value="1"/>
</dbReference>
<dbReference type="PRINTS" id="PR00625">
    <property type="entry name" value="JDOMAIN"/>
</dbReference>
<dbReference type="AlphaFoldDB" id="A0A5E8CIF8"/>
<feature type="compositionally biased region" description="Polar residues" evidence="5">
    <location>
        <begin position="411"/>
        <end position="421"/>
    </location>
</feature>
<evidence type="ECO:0000259" key="7">
    <source>
        <dbReference type="PROSITE" id="PS51188"/>
    </source>
</evidence>
<evidence type="ECO:0000259" key="6">
    <source>
        <dbReference type="PROSITE" id="PS50076"/>
    </source>
</evidence>
<dbReference type="Pfam" id="PF00684">
    <property type="entry name" value="DnaJ_CXXCXGXG"/>
    <property type="match status" value="1"/>
</dbReference>
<keyword evidence="2" id="KW-0677">Repeat</keyword>
<name>A0A5E8CIF8_9ZZZZ</name>
<feature type="domain" description="J" evidence="6">
    <location>
        <begin position="6"/>
        <end position="70"/>
    </location>
</feature>
<dbReference type="InterPro" id="IPR018253">
    <property type="entry name" value="DnaJ_domain_CS"/>
</dbReference>
<dbReference type="GO" id="GO:0008270">
    <property type="term" value="F:zinc ion binding"/>
    <property type="evidence" value="ECO:0007669"/>
    <property type="project" value="UniProtKB-KW"/>
</dbReference>
<dbReference type="GO" id="GO:0005524">
    <property type="term" value="F:ATP binding"/>
    <property type="evidence" value="ECO:0007669"/>
    <property type="project" value="InterPro"/>
</dbReference>
<protein>
    <submittedName>
        <fullName evidence="8">DnaJ C terminal domain</fullName>
    </submittedName>
</protein>
<proteinExistence type="inferred from homology"/>
<evidence type="ECO:0000313" key="8">
    <source>
        <dbReference type="EMBL" id="VVU95158.1"/>
    </source>
</evidence>
<dbReference type="InterPro" id="IPR002939">
    <property type="entry name" value="DnaJ_C"/>
</dbReference>
<dbReference type="GO" id="GO:0009408">
    <property type="term" value="P:response to heat"/>
    <property type="evidence" value="ECO:0007669"/>
    <property type="project" value="InterPro"/>
</dbReference>
<dbReference type="Gene3D" id="1.10.287.110">
    <property type="entry name" value="DnaJ domain"/>
    <property type="match status" value="1"/>
</dbReference>
<dbReference type="SUPFAM" id="SSF49493">
    <property type="entry name" value="HSP40/DnaJ peptide-binding domain"/>
    <property type="match status" value="2"/>
</dbReference>
<dbReference type="Pfam" id="PF00226">
    <property type="entry name" value="DnaJ"/>
    <property type="match status" value="1"/>
</dbReference>
<dbReference type="InterPro" id="IPR044713">
    <property type="entry name" value="DNJA1/2-like"/>
</dbReference>
<dbReference type="InterPro" id="IPR001305">
    <property type="entry name" value="HSP_DnaJ_Cys-rich_dom"/>
</dbReference>
<feature type="region of interest" description="Disordered" evidence="5">
    <location>
        <begin position="402"/>
        <end position="421"/>
    </location>
</feature>
<dbReference type="EMBL" id="CABVLZ010000003">
    <property type="protein sequence ID" value="VVU95158.1"/>
    <property type="molecule type" value="Genomic_DNA"/>
</dbReference>
<evidence type="ECO:0000256" key="4">
    <source>
        <dbReference type="ARBA" id="ARBA00022833"/>
    </source>
</evidence>
<evidence type="ECO:0000256" key="5">
    <source>
        <dbReference type="SAM" id="MobiDB-lite"/>
    </source>
</evidence>
<dbReference type="SUPFAM" id="SSF57938">
    <property type="entry name" value="DnaJ/Hsp40 cysteine-rich domain"/>
    <property type="match status" value="1"/>
</dbReference>
<dbReference type="PROSITE" id="PS50076">
    <property type="entry name" value="DNAJ_2"/>
    <property type="match status" value="1"/>
</dbReference>
<dbReference type="InterPro" id="IPR008971">
    <property type="entry name" value="HSP40/DnaJ_pept-bd"/>
</dbReference>
<dbReference type="PANTHER" id="PTHR43888">
    <property type="entry name" value="DNAJ-LIKE-2, ISOFORM A-RELATED"/>
    <property type="match status" value="1"/>
</dbReference>
<dbReference type="GO" id="GO:0051082">
    <property type="term" value="F:unfolded protein binding"/>
    <property type="evidence" value="ECO:0007669"/>
    <property type="project" value="InterPro"/>
</dbReference>
<dbReference type="CDD" id="cd10747">
    <property type="entry name" value="DnaJ_C"/>
    <property type="match status" value="1"/>
</dbReference>
<feature type="domain" description="CR-type" evidence="7">
    <location>
        <begin position="134"/>
        <end position="218"/>
    </location>
</feature>
<dbReference type="PROSITE" id="PS51188">
    <property type="entry name" value="ZF_CR"/>
    <property type="match status" value="1"/>
</dbReference>
<dbReference type="InterPro" id="IPR001623">
    <property type="entry name" value="DnaJ_domain"/>
</dbReference>
<dbReference type="HAMAP" id="MF_01152">
    <property type="entry name" value="DnaJ"/>
    <property type="match status" value="1"/>
</dbReference>
<organism evidence="8">
    <name type="scientific">seawater metagenome</name>
    <dbReference type="NCBI Taxonomy" id="1561972"/>
    <lineage>
        <taxon>unclassified sequences</taxon>
        <taxon>metagenomes</taxon>
        <taxon>ecological metagenomes</taxon>
    </lineage>
</organism>
<dbReference type="CDD" id="cd10719">
    <property type="entry name" value="DnaJ_zf"/>
    <property type="match status" value="1"/>
</dbReference>
<accession>A0A5E8CIF8</accession>
<evidence type="ECO:0000256" key="1">
    <source>
        <dbReference type="ARBA" id="ARBA00022723"/>
    </source>
</evidence>